<sequence length="200" mass="22215">MNRIILILSLSLQSQVFTKYTLWNSNVTCTSAGEKTECQEFLSDSSACCATITVKTATSTNSYNKCYSRYFAALMPTQTIGTTTVTYQCLNSNPSGWYNWPSCNSENNCAVDYCCATFNVTMMGVTKDTTNKYCVLNQKYLGQLQQVYFSTPISSSTADFQGSCLRALNPRNYAEAAKASYFTNFISITLTMSVLHYLIG</sequence>
<keyword evidence="1" id="KW-0732">Signal</keyword>
<organism evidence="2 3">
    <name type="scientific">Stylonychia lemnae</name>
    <name type="common">Ciliate</name>
    <dbReference type="NCBI Taxonomy" id="5949"/>
    <lineage>
        <taxon>Eukaryota</taxon>
        <taxon>Sar</taxon>
        <taxon>Alveolata</taxon>
        <taxon>Ciliophora</taxon>
        <taxon>Intramacronucleata</taxon>
        <taxon>Spirotrichea</taxon>
        <taxon>Stichotrichia</taxon>
        <taxon>Sporadotrichida</taxon>
        <taxon>Oxytrichidae</taxon>
        <taxon>Stylonychinae</taxon>
        <taxon>Stylonychia</taxon>
    </lineage>
</organism>
<proteinExistence type="predicted"/>
<accession>A0A078B3Z8</accession>
<evidence type="ECO:0000313" key="3">
    <source>
        <dbReference type="Proteomes" id="UP000039865"/>
    </source>
</evidence>
<dbReference type="InParanoid" id="A0A078B3Z8"/>
<keyword evidence="3" id="KW-1185">Reference proteome</keyword>
<feature type="signal peptide" evidence="1">
    <location>
        <begin position="1"/>
        <end position="18"/>
    </location>
</feature>
<reference evidence="2 3" key="1">
    <citation type="submission" date="2014-06" db="EMBL/GenBank/DDBJ databases">
        <authorList>
            <person name="Swart Estienne"/>
        </authorList>
    </citation>
    <scope>NUCLEOTIDE SEQUENCE [LARGE SCALE GENOMIC DNA]</scope>
    <source>
        <strain evidence="2 3">130c</strain>
    </source>
</reference>
<evidence type="ECO:0000313" key="2">
    <source>
        <dbReference type="EMBL" id="CDW88238.1"/>
    </source>
</evidence>
<protein>
    <submittedName>
        <fullName evidence="2">Uncharacterized protein</fullName>
    </submittedName>
</protein>
<evidence type="ECO:0000256" key="1">
    <source>
        <dbReference type="SAM" id="SignalP"/>
    </source>
</evidence>
<name>A0A078B3Z8_STYLE</name>
<dbReference type="Proteomes" id="UP000039865">
    <property type="component" value="Unassembled WGS sequence"/>
</dbReference>
<gene>
    <name evidence="2" type="primary">Contig1821.g1975</name>
    <name evidence="2" type="ORF">STYLEM_17356</name>
</gene>
<dbReference type="AlphaFoldDB" id="A0A078B3Z8"/>
<dbReference type="EMBL" id="CCKQ01016362">
    <property type="protein sequence ID" value="CDW88238.1"/>
    <property type="molecule type" value="Genomic_DNA"/>
</dbReference>
<feature type="chain" id="PRO_5001729799" evidence="1">
    <location>
        <begin position="19"/>
        <end position="200"/>
    </location>
</feature>